<dbReference type="OrthoDB" id="9795306at2"/>
<keyword evidence="3" id="KW-1185">Reference proteome</keyword>
<dbReference type="PANTHER" id="PTHR34109:SF1">
    <property type="entry name" value="VOC DOMAIN-CONTAINING PROTEIN"/>
    <property type="match status" value="1"/>
</dbReference>
<dbReference type="RefSeq" id="WP_109270530.1">
    <property type="nucleotide sequence ID" value="NZ_QFFF01000001.1"/>
</dbReference>
<reference evidence="2 3" key="1">
    <citation type="submission" date="2018-05" db="EMBL/GenBank/DDBJ databases">
        <title>Genome of Sphingosinicella humi QZX222.</title>
        <authorList>
            <person name="Qiao Z."/>
            <person name="Wang G."/>
        </authorList>
    </citation>
    <scope>NUCLEOTIDE SEQUENCE [LARGE SCALE GENOMIC DNA]</scope>
    <source>
        <strain evidence="2 3">QZX222</strain>
    </source>
</reference>
<dbReference type="CDD" id="cd07246">
    <property type="entry name" value="VOC_like"/>
    <property type="match status" value="1"/>
</dbReference>
<dbReference type="Gene3D" id="3.10.180.10">
    <property type="entry name" value="2,3-Dihydroxybiphenyl 1,2-Dioxygenase, domain 1"/>
    <property type="match status" value="1"/>
</dbReference>
<dbReference type="Pfam" id="PF00903">
    <property type="entry name" value="Glyoxalase"/>
    <property type="match status" value="1"/>
</dbReference>
<organism evidence="2 3">
    <name type="scientific">Allosphingosinicella humi</name>
    <dbReference type="NCBI Taxonomy" id="2068657"/>
    <lineage>
        <taxon>Bacteria</taxon>
        <taxon>Pseudomonadati</taxon>
        <taxon>Pseudomonadota</taxon>
        <taxon>Alphaproteobacteria</taxon>
        <taxon>Sphingomonadales</taxon>
        <taxon>Sphingomonadaceae</taxon>
        <taxon>Allosphingosinicella</taxon>
    </lineage>
</organism>
<evidence type="ECO:0000313" key="2">
    <source>
        <dbReference type="EMBL" id="PWG02391.1"/>
    </source>
</evidence>
<dbReference type="InterPro" id="IPR037523">
    <property type="entry name" value="VOC_core"/>
</dbReference>
<evidence type="ECO:0000313" key="3">
    <source>
        <dbReference type="Proteomes" id="UP000245916"/>
    </source>
</evidence>
<sequence>MNGVTPYLTIGGGRANEAVDFYKRAFDAEELGRHPADDGKRLMHAHLSVNGADLMLSDDFPEFHGGGAAPAPAGVKIHLAVEDADQAWSRAVGAGAEVTMPLADQFWGDRYGQLKDPFGHRWSIGAPSREPDQG</sequence>
<comment type="caution">
    <text evidence="2">The sequence shown here is derived from an EMBL/GenBank/DDBJ whole genome shotgun (WGS) entry which is preliminary data.</text>
</comment>
<dbReference type="PANTHER" id="PTHR34109">
    <property type="entry name" value="BNAUNNG04460D PROTEIN-RELATED"/>
    <property type="match status" value="1"/>
</dbReference>
<protein>
    <recommendedName>
        <fullName evidence="1">VOC domain-containing protein</fullName>
    </recommendedName>
</protein>
<gene>
    <name evidence="2" type="ORF">DF286_05565</name>
</gene>
<dbReference type="InterPro" id="IPR029068">
    <property type="entry name" value="Glyas_Bleomycin-R_OHBP_Dase"/>
</dbReference>
<dbReference type="Proteomes" id="UP000245916">
    <property type="component" value="Unassembled WGS sequence"/>
</dbReference>
<proteinExistence type="predicted"/>
<feature type="domain" description="VOC" evidence="1">
    <location>
        <begin position="1"/>
        <end position="127"/>
    </location>
</feature>
<dbReference type="EMBL" id="QFFF01000001">
    <property type="protein sequence ID" value="PWG02391.1"/>
    <property type="molecule type" value="Genomic_DNA"/>
</dbReference>
<dbReference type="InterPro" id="IPR004360">
    <property type="entry name" value="Glyas_Fos-R_dOase_dom"/>
</dbReference>
<name>A0A2U2J289_9SPHN</name>
<dbReference type="AlphaFoldDB" id="A0A2U2J289"/>
<dbReference type="PROSITE" id="PS51819">
    <property type="entry name" value="VOC"/>
    <property type="match status" value="1"/>
</dbReference>
<accession>A0A2U2J289</accession>
<evidence type="ECO:0000259" key="1">
    <source>
        <dbReference type="PROSITE" id="PS51819"/>
    </source>
</evidence>
<dbReference type="SUPFAM" id="SSF54593">
    <property type="entry name" value="Glyoxalase/Bleomycin resistance protein/Dihydroxybiphenyl dioxygenase"/>
    <property type="match status" value="1"/>
</dbReference>